<name>A0ABX8FIQ8_9BACI</name>
<dbReference type="EMBL" id="CP071709">
    <property type="protein sequence ID" value="QVY63909.1"/>
    <property type="molecule type" value="Genomic_DNA"/>
</dbReference>
<reference evidence="1 2" key="1">
    <citation type="submission" date="2021-03" db="EMBL/GenBank/DDBJ databases">
        <title>The first data on the complete genome of the tetrodotoxin-producing bacterium.</title>
        <authorList>
            <person name="Melnikova D.I."/>
            <person name="Nijland R."/>
            <person name="Magarlamov T.Y."/>
        </authorList>
    </citation>
    <scope>NUCLEOTIDE SEQUENCE [LARGE SCALE GENOMIC DNA]</scope>
    <source>
        <strain evidence="1 2">1839</strain>
    </source>
</reference>
<sequence>MLETGLKNRLYSLLERSGSKAIVQFESFFPGERFAGGKYHIGTHTITLYLEEIKGQCLQLFSSLDFFNEYIEIVFAHEIGHAEDKNLLWLADQLDIAETETERLGIALQIEENAWNFAESVIGSDSELFQVIKTHSLQPYRDQLLVGA</sequence>
<proteinExistence type="predicted"/>
<keyword evidence="2" id="KW-1185">Reference proteome</keyword>
<protein>
    <submittedName>
        <fullName evidence="1">Uncharacterized protein</fullName>
    </submittedName>
</protein>
<gene>
    <name evidence="1" type="ORF">J1899_21405</name>
</gene>
<evidence type="ECO:0000313" key="2">
    <source>
        <dbReference type="Proteomes" id="UP000679247"/>
    </source>
</evidence>
<dbReference type="Proteomes" id="UP000679247">
    <property type="component" value="Chromosome"/>
</dbReference>
<organism evidence="1 2">
    <name type="scientific">Cytobacillus gottheilii</name>
    <dbReference type="NCBI Taxonomy" id="859144"/>
    <lineage>
        <taxon>Bacteria</taxon>
        <taxon>Bacillati</taxon>
        <taxon>Bacillota</taxon>
        <taxon>Bacilli</taxon>
        <taxon>Bacillales</taxon>
        <taxon>Bacillaceae</taxon>
        <taxon>Cytobacillus</taxon>
    </lineage>
</organism>
<evidence type="ECO:0000313" key="1">
    <source>
        <dbReference type="EMBL" id="QVY63909.1"/>
    </source>
</evidence>
<accession>A0ABX8FIQ8</accession>